<evidence type="ECO:0000256" key="1">
    <source>
        <dbReference type="ARBA" id="ARBA00004613"/>
    </source>
</evidence>
<dbReference type="EMBL" id="CAJNOQ010011160">
    <property type="protein sequence ID" value="CAF1269872.1"/>
    <property type="molecule type" value="Genomic_DNA"/>
</dbReference>
<evidence type="ECO:0000313" key="9">
    <source>
        <dbReference type="Proteomes" id="UP000663829"/>
    </source>
</evidence>
<dbReference type="EMBL" id="CAJNOK010005080">
    <property type="protein sequence ID" value="CAF0959693.1"/>
    <property type="molecule type" value="Genomic_DNA"/>
</dbReference>
<dbReference type="InterPro" id="IPR052052">
    <property type="entry name" value="Polysaccharide_Lyase_9"/>
</dbReference>
<name>A0A815BAU8_9BILA</name>
<reference evidence="6" key="1">
    <citation type="submission" date="2021-02" db="EMBL/GenBank/DDBJ databases">
        <authorList>
            <person name="Nowell W R."/>
        </authorList>
    </citation>
    <scope>NUCLEOTIDE SEQUENCE</scope>
</reference>
<dbReference type="AlphaFoldDB" id="A0A815BAU8"/>
<evidence type="ECO:0000313" key="7">
    <source>
        <dbReference type="EMBL" id="CAF3732523.1"/>
    </source>
</evidence>
<comment type="subcellular location">
    <subcellularLocation>
        <location evidence="1">Secreted</location>
    </subcellularLocation>
</comment>
<sequence>MLTQSCILVVIMTIFSADVGAAKVYYVSKTGSDTHTGLSLTQPWQTIQHAANVAPAGSTVYVQKGTYYETVTINVQGNTRDGYITFQNYQNDKVVVSGLHAKQQSPDDSMNIFYISGKSYLKIIGFEVSTLTTTYGSGIRVFGPGSYIELRNNTIHTIKGGSQDGGAMAITIYNTNQQQSRSHLIIDSNTIYNCDPAWSETLTLNGNIELFQVTRNLIHDVNNIGIDFIGMESSTKYQRNLMIPDVGGETGMGKLPARDGVCANNTVYNVHSPYAVAAAIYVDGGQNITIQYNEVWSSDVGIEIGAENKGVVVTQVLVLNNYVHDNYYWGLGFGGYDVK</sequence>
<keyword evidence="2" id="KW-0964">Secreted</keyword>
<proteinExistence type="predicted"/>
<dbReference type="Gene3D" id="2.160.20.10">
    <property type="entry name" value="Single-stranded right-handed beta-helix, Pectin lyase-like"/>
    <property type="match status" value="1"/>
</dbReference>
<evidence type="ECO:0000313" key="6">
    <source>
        <dbReference type="EMBL" id="CAF1269872.1"/>
    </source>
</evidence>
<dbReference type="Proteomes" id="UP000663829">
    <property type="component" value="Unassembled WGS sequence"/>
</dbReference>
<organism evidence="6 9">
    <name type="scientific">Didymodactylos carnosus</name>
    <dbReference type="NCBI Taxonomy" id="1234261"/>
    <lineage>
        <taxon>Eukaryota</taxon>
        <taxon>Metazoa</taxon>
        <taxon>Spiralia</taxon>
        <taxon>Gnathifera</taxon>
        <taxon>Rotifera</taxon>
        <taxon>Eurotatoria</taxon>
        <taxon>Bdelloidea</taxon>
        <taxon>Philodinida</taxon>
        <taxon>Philodinidae</taxon>
        <taxon>Didymodactylos</taxon>
    </lineage>
</organism>
<dbReference type="Proteomes" id="UP000682733">
    <property type="component" value="Unassembled WGS sequence"/>
</dbReference>
<comment type="caution">
    <text evidence="6">The sequence shown here is derived from an EMBL/GenBank/DDBJ whole genome shotgun (WGS) entry which is preliminary data.</text>
</comment>
<dbReference type="OrthoDB" id="9981894at2759"/>
<dbReference type="InterPro" id="IPR012334">
    <property type="entry name" value="Pectin_lyas_fold"/>
</dbReference>
<feature type="signal peptide" evidence="4">
    <location>
        <begin position="1"/>
        <end position="21"/>
    </location>
</feature>
<dbReference type="InterPro" id="IPR011050">
    <property type="entry name" value="Pectin_lyase_fold/virulence"/>
</dbReference>
<keyword evidence="9" id="KW-1185">Reference proteome</keyword>
<evidence type="ECO:0000313" key="8">
    <source>
        <dbReference type="EMBL" id="CAF4057071.1"/>
    </source>
</evidence>
<evidence type="ECO:0000256" key="2">
    <source>
        <dbReference type="ARBA" id="ARBA00022525"/>
    </source>
</evidence>
<dbReference type="SUPFAM" id="SSF51126">
    <property type="entry name" value="Pectin lyase-like"/>
    <property type="match status" value="1"/>
</dbReference>
<dbReference type="EMBL" id="CAJOBA010005085">
    <property type="protein sequence ID" value="CAF3732523.1"/>
    <property type="molecule type" value="Genomic_DNA"/>
</dbReference>
<accession>A0A815BAU8</accession>
<dbReference type="Proteomes" id="UP000677228">
    <property type="component" value="Unassembled WGS sequence"/>
</dbReference>
<keyword evidence="3 4" id="KW-0732">Signal</keyword>
<evidence type="ECO:0000256" key="3">
    <source>
        <dbReference type="ARBA" id="ARBA00022729"/>
    </source>
</evidence>
<dbReference type="Proteomes" id="UP000681722">
    <property type="component" value="Unassembled WGS sequence"/>
</dbReference>
<dbReference type="PANTHER" id="PTHR40088:SF2">
    <property type="entry name" value="SECRETED SUGAR HYDROLASE"/>
    <property type="match status" value="1"/>
</dbReference>
<dbReference type="GO" id="GO:0005576">
    <property type="term" value="C:extracellular region"/>
    <property type="evidence" value="ECO:0007669"/>
    <property type="project" value="UniProtKB-SubCell"/>
</dbReference>
<dbReference type="PANTHER" id="PTHR40088">
    <property type="entry name" value="PECTATE LYASE (EUROFUNG)"/>
    <property type="match status" value="1"/>
</dbReference>
<evidence type="ECO:0000256" key="4">
    <source>
        <dbReference type="SAM" id="SignalP"/>
    </source>
</evidence>
<evidence type="ECO:0000313" key="5">
    <source>
        <dbReference type="EMBL" id="CAF0959693.1"/>
    </source>
</evidence>
<dbReference type="EMBL" id="CAJOBC010022892">
    <property type="protein sequence ID" value="CAF4057071.1"/>
    <property type="molecule type" value="Genomic_DNA"/>
</dbReference>
<feature type="chain" id="PRO_5036411320" description="DUF1565 domain-containing protein" evidence="4">
    <location>
        <begin position="22"/>
        <end position="339"/>
    </location>
</feature>
<evidence type="ECO:0008006" key="10">
    <source>
        <dbReference type="Google" id="ProtNLM"/>
    </source>
</evidence>
<dbReference type="GO" id="GO:0016837">
    <property type="term" value="F:carbon-oxygen lyase activity, acting on polysaccharides"/>
    <property type="evidence" value="ECO:0007669"/>
    <property type="project" value="TreeGrafter"/>
</dbReference>
<protein>
    <recommendedName>
        <fullName evidence="10">DUF1565 domain-containing protein</fullName>
    </recommendedName>
</protein>
<gene>
    <name evidence="6" type="ORF">GPM918_LOCUS27027</name>
    <name evidence="5" type="ORF">OVA965_LOCUS12569</name>
    <name evidence="8" type="ORF">SRO942_LOCUS27290</name>
    <name evidence="7" type="ORF">TMI583_LOCUS12573</name>
</gene>